<dbReference type="EMBL" id="FNQK01000020">
    <property type="protein sequence ID" value="SEA60894.1"/>
    <property type="molecule type" value="Genomic_DNA"/>
</dbReference>
<organism evidence="1 2">
    <name type="scientific">Bizionia paragorgiae</name>
    <dbReference type="NCBI Taxonomy" id="283786"/>
    <lineage>
        <taxon>Bacteria</taxon>
        <taxon>Pseudomonadati</taxon>
        <taxon>Bacteroidota</taxon>
        <taxon>Flavobacteriia</taxon>
        <taxon>Flavobacteriales</taxon>
        <taxon>Flavobacteriaceae</taxon>
        <taxon>Bizionia</taxon>
    </lineage>
</organism>
<evidence type="ECO:0000313" key="2">
    <source>
        <dbReference type="Proteomes" id="UP000198846"/>
    </source>
</evidence>
<accession>A0A1H4CKL8</accession>
<dbReference type="AlphaFoldDB" id="A0A1H4CKL8"/>
<name>A0A1H4CKL8_BIZPA</name>
<gene>
    <name evidence="1" type="ORF">SAMN04487990_12039</name>
</gene>
<protein>
    <submittedName>
        <fullName evidence="1">Uncharacterized protein</fullName>
    </submittedName>
</protein>
<dbReference type="OrthoDB" id="1440060at2"/>
<reference evidence="1 2" key="1">
    <citation type="submission" date="2016-10" db="EMBL/GenBank/DDBJ databases">
        <authorList>
            <person name="de Groot N.N."/>
        </authorList>
    </citation>
    <scope>NUCLEOTIDE SEQUENCE [LARGE SCALE GENOMIC DNA]</scope>
    <source>
        <strain evidence="1 2">DSM 23842</strain>
    </source>
</reference>
<evidence type="ECO:0000313" key="1">
    <source>
        <dbReference type="EMBL" id="SEA60894.1"/>
    </source>
</evidence>
<keyword evidence="2" id="KW-1185">Reference proteome</keyword>
<proteinExistence type="predicted"/>
<dbReference type="Proteomes" id="UP000198846">
    <property type="component" value="Unassembled WGS sequence"/>
</dbReference>
<dbReference type="RefSeq" id="WP_143034172.1">
    <property type="nucleotide sequence ID" value="NZ_FNQK01000020.1"/>
</dbReference>
<sequence>MKKILLFVLVVICLANCNSTKQALKIKSIKSEHDVTLFYSKKRKTITFISLPSEIIIENPSTKKKSFTDYWYIYGNKSKGNFISLYLIENEKLTKQSISKIKHIEGNSSKKYLITSKHFVDTTKFGRFFLKPYIEEMIRLKQDTLNVGTMSEFSKKQSKLIKWLTNNNDSIKIQPFKLKSGFEKEIRIPVEY</sequence>
<dbReference type="STRING" id="283786.SAMN04487990_12039"/>